<dbReference type="InterPro" id="IPR011006">
    <property type="entry name" value="CheY-like_superfamily"/>
</dbReference>
<organism evidence="4 5">
    <name type="scientific">Moorena bouillonii PNG</name>
    <dbReference type="NCBI Taxonomy" id="568701"/>
    <lineage>
        <taxon>Bacteria</taxon>
        <taxon>Bacillati</taxon>
        <taxon>Cyanobacteriota</taxon>
        <taxon>Cyanophyceae</taxon>
        <taxon>Coleofasciculales</taxon>
        <taxon>Coleofasciculaceae</taxon>
        <taxon>Moorena</taxon>
    </lineage>
</organism>
<proteinExistence type="predicted"/>
<evidence type="ECO:0000313" key="4">
    <source>
        <dbReference type="EMBL" id="OLT60130.1"/>
    </source>
</evidence>
<dbReference type="EMBL" id="MKZS01000001">
    <property type="protein sequence ID" value="OLT60130.1"/>
    <property type="molecule type" value="Genomic_DNA"/>
</dbReference>
<protein>
    <recommendedName>
        <fullName evidence="6">DNA-binding response regulator</fullName>
    </recommendedName>
</protein>
<dbReference type="GO" id="GO:0003677">
    <property type="term" value="F:DNA binding"/>
    <property type="evidence" value="ECO:0007669"/>
    <property type="project" value="InterPro"/>
</dbReference>
<dbReference type="Proteomes" id="UP000186657">
    <property type="component" value="Unassembled WGS sequence"/>
</dbReference>
<keyword evidence="1" id="KW-0597">Phosphoprotein</keyword>
<dbReference type="InterPro" id="IPR001789">
    <property type="entry name" value="Sig_transdc_resp-reg_receiver"/>
</dbReference>
<dbReference type="AlphaFoldDB" id="A0A1U7N2F3"/>
<dbReference type="PANTHER" id="PTHR37299:SF1">
    <property type="entry name" value="STAGE 0 SPORULATION PROTEIN A HOMOLOG"/>
    <property type="match status" value="1"/>
</dbReference>
<dbReference type="SUPFAM" id="SSF52172">
    <property type="entry name" value="CheY-like"/>
    <property type="match status" value="1"/>
</dbReference>
<dbReference type="PANTHER" id="PTHR37299">
    <property type="entry name" value="TRANSCRIPTIONAL REGULATOR-RELATED"/>
    <property type="match status" value="1"/>
</dbReference>
<comment type="caution">
    <text evidence="4">The sequence shown here is derived from an EMBL/GenBank/DDBJ whole genome shotgun (WGS) entry which is preliminary data.</text>
</comment>
<dbReference type="InterPro" id="IPR007492">
    <property type="entry name" value="LytTR_DNA-bd_dom"/>
</dbReference>
<evidence type="ECO:0000256" key="1">
    <source>
        <dbReference type="PROSITE-ProRule" id="PRU00169"/>
    </source>
</evidence>
<dbReference type="Gene3D" id="3.40.50.2300">
    <property type="match status" value="1"/>
</dbReference>
<gene>
    <name evidence="4" type="ORF">BJP37_14965</name>
</gene>
<evidence type="ECO:0000259" key="3">
    <source>
        <dbReference type="PROSITE" id="PS50930"/>
    </source>
</evidence>
<dbReference type="GO" id="GO:0000156">
    <property type="term" value="F:phosphorelay response regulator activity"/>
    <property type="evidence" value="ECO:0007669"/>
    <property type="project" value="InterPro"/>
</dbReference>
<dbReference type="SMART" id="SM00448">
    <property type="entry name" value="REC"/>
    <property type="match status" value="1"/>
</dbReference>
<sequence>MGKTLKIVIVEDEPISSAYLKKLIGDTGIDHEIVAELDSIAECLIFFSQGISYDIAFMDIHLGDGTCFELLNSLTIEKPIIFCTTFDSYAVEAFRYNSIDYILKPAKLEDINAALKKYWSFKKVDEDDYLARMGSMMESFGPPNYKKRFLIRENNKLKLVDVSQITCFYSDEGQTHLVDKSGRDHSIDFTLERLENLLDPEQFFRINRKVTISIDEIHSVEDYFNNRLKIRLNSKFNMDMVVSRNRVRDFKNWLKGVS</sequence>
<evidence type="ECO:0000313" key="5">
    <source>
        <dbReference type="Proteomes" id="UP000186657"/>
    </source>
</evidence>
<dbReference type="Pfam" id="PF00072">
    <property type="entry name" value="Response_reg"/>
    <property type="match status" value="1"/>
</dbReference>
<feature type="domain" description="HTH LytTR-type" evidence="3">
    <location>
        <begin position="149"/>
        <end position="256"/>
    </location>
</feature>
<evidence type="ECO:0000259" key="2">
    <source>
        <dbReference type="PROSITE" id="PS50110"/>
    </source>
</evidence>
<feature type="modified residue" description="4-aspartylphosphate" evidence="1">
    <location>
        <position position="59"/>
    </location>
</feature>
<feature type="domain" description="Response regulatory" evidence="2">
    <location>
        <begin position="6"/>
        <end position="119"/>
    </location>
</feature>
<dbReference type="PROSITE" id="PS50930">
    <property type="entry name" value="HTH_LYTTR"/>
    <property type="match status" value="1"/>
</dbReference>
<dbReference type="PROSITE" id="PS50110">
    <property type="entry name" value="RESPONSE_REGULATORY"/>
    <property type="match status" value="1"/>
</dbReference>
<evidence type="ECO:0008006" key="6">
    <source>
        <dbReference type="Google" id="ProtNLM"/>
    </source>
</evidence>
<dbReference type="RefSeq" id="WP_075900100.1">
    <property type="nucleotide sequence ID" value="NZ_MKZS01000001.1"/>
</dbReference>
<dbReference type="Pfam" id="PF04397">
    <property type="entry name" value="LytTR"/>
    <property type="match status" value="1"/>
</dbReference>
<dbReference type="InterPro" id="IPR046947">
    <property type="entry name" value="LytR-like"/>
</dbReference>
<reference evidence="4 5" key="1">
    <citation type="submission" date="2016-10" db="EMBL/GenBank/DDBJ databases">
        <title>Comparative genomics uncovers the prolific and rare metabolic potential of the cyanobacterial genus Moorea.</title>
        <authorList>
            <person name="Leao T."/>
            <person name="Castelao G."/>
            <person name="Korobeynikov A."/>
            <person name="Monroe E.A."/>
            <person name="Podell S."/>
            <person name="Glukhov E."/>
            <person name="Allen E."/>
            <person name="Gerwick W.H."/>
            <person name="Gerwick L."/>
        </authorList>
    </citation>
    <scope>NUCLEOTIDE SEQUENCE [LARGE SCALE GENOMIC DNA]</scope>
    <source>
        <strain evidence="4 5">PNG5-198</strain>
    </source>
</reference>
<keyword evidence="5" id="KW-1185">Reference proteome</keyword>
<name>A0A1U7N2F3_9CYAN</name>
<dbReference type="Gene3D" id="2.40.50.1020">
    <property type="entry name" value="LytTr DNA-binding domain"/>
    <property type="match status" value="1"/>
</dbReference>
<accession>A0A1U7N2F3</accession>
<dbReference type="SMART" id="SM00850">
    <property type="entry name" value="LytTR"/>
    <property type="match status" value="1"/>
</dbReference>